<dbReference type="Gene3D" id="3.40.50.720">
    <property type="entry name" value="NAD(P)-binding Rossmann-like Domain"/>
    <property type="match status" value="1"/>
</dbReference>
<keyword evidence="6" id="KW-1185">Reference proteome</keyword>
<protein>
    <recommendedName>
        <fullName evidence="7">NAD(P)-binding protein</fullName>
    </recommendedName>
</protein>
<sequence>MSFVVVVTGANRGIGTAICDGILSASTPKPVVLYACSRAGKNLGLKGKVEYPKLDITDKTQIQALVDKIKKDQGGVDVLINNAGVNLDDNYSLETAKQTLETNYRGTLEMCRSFLPLLKKRQGSRIVNLSSVGSQLNHYSPVIQERFRSVKTLEEVQGLADEYLSAVGANKVKESGWGRPQLAYSVSKALMNGFTQVLAKENSEVLINACCPGWVSSDMGHLIGKPPKSLEEGARVPLNIALKDIGGTTGKYWANSSVSGTGEGQVQKW</sequence>
<dbReference type="AlphaFoldDB" id="A0A8K0NUY7"/>
<evidence type="ECO:0000256" key="2">
    <source>
        <dbReference type="ARBA" id="ARBA00022857"/>
    </source>
</evidence>
<keyword evidence="3" id="KW-0560">Oxidoreductase</keyword>
<dbReference type="PRINTS" id="PR00080">
    <property type="entry name" value="SDRFAMILY"/>
</dbReference>
<proteinExistence type="inferred from homology"/>
<evidence type="ECO:0000256" key="3">
    <source>
        <dbReference type="ARBA" id="ARBA00023002"/>
    </source>
</evidence>
<organism evidence="5 6">
    <name type="scientific">Filobasidium floriforme</name>
    <dbReference type="NCBI Taxonomy" id="5210"/>
    <lineage>
        <taxon>Eukaryota</taxon>
        <taxon>Fungi</taxon>
        <taxon>Dikarya</taxon>
        <taxon>Basidiomycota</taxon>
        <taxon>Agaricomycotina</taxon>
        <taxon>Tremellomycetes</taxon>
        <taxon>Filobasidiales</taxon>
        <taxon>Filobasidiaceae</taxon>
        <taxon>Filobasidium</taxon>
    </lineage>
</organism>
<evidence type="ECO:0000256" key="1">
    <source>
        <dbReference type="ARBA" id="ARBA00006484"/>
    </source>
</evidence>
<name>A0A8K0NUY7_9TREE</name>
<dbReference type="PANTHER" id="PTHR43963">
    <property type="entry name" value="CARBONYL REDUCTASE 1-RELATED"/>
    <property type="match status" value="1"/>
</dbReference>
<dbReference type="PANTHER" id="PTHR43963:SF6">
    <property type="entry name" value="CHAIN DEHYDROGENASE FAMILY PROTEIN, PUTATIVE (AFU_ORTHOLOGUE AFUA_3G15350)-RELATED"/>
    <property type="match status" value="1"/>
</dbReference>
<dbReference type="Pfam" id="PF00106">
    <property type="entry name" value="adh_short"/>
    <property type="match status" value="1"/>
</dbReference>
<evidence type="ECO:0008006" key="7">
    <source>
        <dbReference type="Google" id="ProtNLM"/>
    </source>
</evidence>
<dbReference type="InterPro" id="IPR002347">
    <property type="entry name" value="SDR_fam"/>
</dbReference>
<accession>A0A8K0NUY7</accession>
<evidence type="ECO:0000313" key="5">
    <source>
        <dbReference type="EMBL" id="KAG7566876.1"/>
    </source>
</evidence>
<dbReference type="InterPro" id="IPR036291">
    <property type="entry name" value="NAD(P)-bd_dom_sf"/>
</dbReference>
<dbReference type="GO" id="GO:0016491">
    <property type="term" value="F:oxidoreductase activity"/>
    <property type="evidence" value="ECO:0007669"/>
    <property type="project" value="UniProtKB-KW"/>
</dbReference>
<dbReference type="Proteomes" id="UP000812966">
    <property type="component" value="Unassembled WGS sequence"/>
</dbReference>
<dbReference type="EMBL" id="JABELV010000019">
    <property type="protein sequence ID" value="KAG7566876.1"/>
    <property type="molecule type" value="Genomic_DNA"/>
</dbReference>
<evidence type="ECO:0000313" key="6">
    <source>
        <dbReference type="Proteomes" id="UP000812966"/>
    </source>
</evidence>
<comment type="caution">
    <text evidence="5">The sequence shown here is derived from an EMBL/GenBank/DDBJ whole genome shotgun (WGS) entry which is preliminary data.</text>
</comment>
<dbReference type="SUPFAM" id="SSF51735">
    <property type="entry name" value="NAD(P)-binding Rossmann-fold domains"/>
    <property type="match status" value="1"/>
</dbReference>
<keyword evidence="2" id="KW-0521">NADP</keyword>
<comment type="similarity">
    <text evidence="1 4">Belongs to the short-chain dehydrogenases/reductases (SDR) family.</text>
</comment>
<dbReference type="PRINTS" id="PR00081">
    <property type="entry name" value="GDHRDH"/>
</dbReference>
<reference evidence="5" key="1">
    <citation type="submission" date="2020-04" db="EMBL/GenBank/DDBJ databases">
        <title>Analysis of mating type loci in Filobasidium floriforme.</title>
        <authorList>
            <person name="Nowrousian M."/>
        </authorList>
    </citation>
    <scope>NUCLEOTIDE SEQUENCE</scope>
    <source>
        <strain evidence="5">CBS 6242</strain>
    </source>
</reference>
<evidence type="ECO:0000256" key="4">
    <source>
        <dbReference type="RuleBase" id="RU000363"/>
    </source>
</evidence>
<gene>
    <name evidence="5" type="ORF">FFLO_01377</name>
</gene>